<name>E9GRP0_DAPPU</name>
<dbReference type="PROSITE" id="PS50137">
    <property type="entry name" value="DS_RBD"/>
    <property type="match status" value="1"/>
</dbReference>
<evidence type="ECO:0000256" key="2">
    <source>
        <dbReference type="SAM" id="MobiDB-lite"/>
    </source>
</evidence>
<dbReference type="InParanoid" id="E9GRP0"/>
<accession>E9GRP0</accession>
<dbReference type="eggNOG" id="KOG3732">
    <property type="taxonomic scope" value="Eukaryota"/>
</dbReference>
<evidence type="ECO:0000259" key="3">
    <source>
        <dbReference type="PROSITE" id="PS50137"/>
    </source>
</evidence>
<keyword evidence="1" id="KW-0694">RNA-binding</keyword>
<dbReference type="Pfam" id="PF00035">
    <property type="entry name" value="dsrm"/>
    <property type="match status" value="1"/>
</dbReference>
<dbReference type="PANTHER" id="PTHR46054">
    <property type="entry name" value="MATERNAL EFFECT PROTEIN STAUFEN"/>
    <property type="match status" value="1"/>
</dbReference>
<dbReference type="STRING" id="6669.E9GRP0"/>
<keyword evidence="5" id="KW-1185">Reference proteome</keyword>
<dbReference type="SUPFAM" id="SSF54768">
    <property type="entry name" value="dsRNA-binding domain-like"/>
    <property type="match status" value="1"/>
</dbReference>
<gene>
    <name evidence="4" type="ORF">DAPPUDRAFT_321006</name>
</gene>
<proteinExistence type="predicted"/>
<dbReference type="InterPro" id="IPR051740">
    <property type="entry name" value="DRBM-containing_protein"/>
</dbReference>
<dbReference type="SMART" id="SM00358">
    <property type="entry name" value="DSRM"/>
    <property type="match status" value="1"/>
</dbReference>
<feature type="domain" description="DRBM" evidence="3">
    <location>
        <begin position="15"/>
        <end position="88"/>
    </location>
</feature>
<dbReference type="PANTHER" id="PTHR46054:SF3">
    <property type="entry name" value="MATERNAL EFFECT PROTEIN STAUFEN"/>
    <property type="match status" value="1"/>
</dbReference>
<dbReference type="HOGENOM" id="CLU_1929691_0_0_1"/>
<dbReference type="OrthoDB" id="10037267at2759"/>
<feature type="region of interest" description="Disordered" evidence="2">
    <location>
        <begin position="111"/>
        <end position="131"/>
    </location>
</feature>
<evidence type="ECO:0000313" key="5">
    <source>
        <dbReference type="Proteomes" id="UP000000305"/>
    </source>
</evidence>
<organism evidence="4 5">
    <name type="scientific">Daphnia pulex</name>
    <name type="common">Water flea</name>
    <dbReference type="NCBI Taxonomy" id="6669"/>
    <lineage>
        <taxon>Eukaryota</taxon>
        <taxon>Metazoa</taxon>
        <taxon>Ecdysozoa</taxon>
        <taxon>Arthropoda</taxon>
        <taxon>Crustacea</taxon>
        <taxon>Branchiopoda</taxon>
        <taxon>Diplostraca</taxon>
        <taxon>Cladocera</taxon>
        <taxon>Anomopoda</taxon>
        <taxon>Daphniidae</taxon>
        <taxon>Daphnia</taxon>
    </lineage>
</organism>
<dbReference type="Proteomes" id="UP000000305">
    <property type="component" value="Unassembled WGS sequence"/>
</dbReference>
<dbReference type="AlphaFoldDB" id="E9GRP0"/>
<evidence type="ECO:0000313" key="4">
    <source>
        <dbReference type="EMBL" id="EFX77877.1"/>
    </source>
</evidence>
<dbReference type="EMBL" id="GL732560">
    <property type="protein sequence ID" value="EFX77877.1"/>
    <property type="molecule type" value="Genomic_DNA"/>
</dbReference>
<protein>
    <recommendedName>
        <fullName evidence="3">DRBM domain-containing protein</fullName>
    </recommendedName>
</protein>
<dbReference type="InterPro" id="IPR014720">
    <property type="entry name" value="dsRBD_dom"/>
</dbReference>
<dbReference type="Gene3D" id="3.30.160.20">
    <property type="match status" value="1"/>
</dbReference>
<dbReference type="KEGG" id="dpx:DAPPUDRAFT_321006"/>
<evidence type="ECO:0000256" key="1">
    <source>
        <dbReference type="PROSITE-ProRule" id="PRU00266"/>
    </source>
</evidence>
<dbReference type="GO" id="GO:0003723">
    <property type="term" value="F:RNA binding"/>
    <property type="evidence" value="ECO:0007669"/>
    <property type="project" value="UniProtKB-UniRule"/>
</dbReference>
<reference evidence="4 5" key="1">
    <citation type="journal article" date="2011" name="Science">
        <title>The ecoresponsive genome of Daphnia pulex.</title>
        <authorList>
            <person name="Colbourne J.K."/>
            <person name="Pfrender M.E."/>
            <person name="Gilbert D."/>
            <person name="Thomas W.K."/>
            <person name="Tucker A."/>
            <person name="Oakley T.H."/>
            <person name="Tokishita S."/>
            <person name="Aerts A."/>
            <person name="Arnold G.J."/>
            <person name="Basu M.K."/>
            <person name="Bauer D.J."/>
            <person name="Caceres C.E."/>
            <person name="Carmel L."/>
            <person name="Casola C."/>
            <person name="Choi J.H."/>
            <person name="Detter J.C."/>
            <person name="Dong Q."/>
            <person name="Dusheyko S."/>
            <person name="Eads B.D."/>
            <person name="Frohlich T."/>
            <person name="Geiler-Samerotte K.A."/>
            <person name="Gerlach D."/>
            <person name="Hatcher P."/>
            <person name="Jogdeo S."/>
            <person name="Krijgsveld J."/>
            <person name="Kriventseva E.V."/>
            <person name="Kultz D."/>
            <person name="Laforsch C."/>
            <person name="Lindquist E."/>
            <person name="Lopez J."/>
            <person name="Manak J.R."/>
            <person name="Muller J."/>
            <person name="Pangilinan J."/>
            <person name="Patwardhan R.P."/>
            <person name="Pitluck S."/>
            <person name="Pritham E.J."/>
            <person name="Rechtsteiner A."/>
            <person name="Rho M."/>
            <person name="Rogozin I.B."/>
            <person name="Sakarya O."/>
            <person name="Salamov A."/>
            <person name="Schaack S."/>
            <person name="Shapiro H."/>
            <person name="Shiga Y."/>
            <person name="Skalitzky C."/>
            <person name="Smith Z."/>
            <person name="Souvorov A."/>
            <person name="Sung W."/>
            <person name="Tang Z."/>
            <person name="Tsuchiya D."/>
            <person name="Tu H."/>
            <person name="Vos H."/>
            <person name="Wang M."/>
            <person name="Wolf Y.I."/>
            <person name="Yamagata H."/>
            <person name="Yamada T."/>
            <person name="Ye Y."/>
            <person name="Shaw J.R."/>
            <person name="Andrews J."/>
            <person name="Crease T.J."/>
            <person name="Tang H."/>
            <person name="Lucas S.M."/>
            <person name="Robertson H.M."/>
            <person name="Bork P."/>
            <person name="Koonin E.V."/>
            <person name="Zdobnov E.M."/>
            <person name="Grigoriev I.V."/>
            <person name="Lynch M."/>
            <person name="Boore J.L."/>
        </authorList>
    </citation>
    <scope>NUCLEOTIDE SEQUENCE [LARGE SCALE GENOMIC DNA]</scope>
</reference>
<sequence>MYLQDKSKQAGKKKTPMCLVDELPCHHEIQPEYCLTEESGPVHQKTFVVNLKLGKISFKKQFPIVQVAQSTKKAQHAAAVLALKKTDYQPPVTHRVTLAVGHVFVTSEGLQPQAARHHAGQQALEKLRGKR</sequence>